<reference evidence="2 3" key="1">
    <citation type="submission" date="2016-03" db="EMBL/GenBank/DDBJ databases">
        <title>Trachymyrmex septentrionalis WGS genome.</title>
        <authorList>
            <person name="Nygaard S."/>
            <person name="Hu H."/>
            <person name="Boomsma J."/>
            <person name="Zhang G."/>
        </authorList>
    </citation>
    <scope>NUCLEOTIDE SEQUENCE [LARGE SCALE GENOMIC DNA]</scope>
    <source>
        <strain evidence="2">Tsep2-gDNA-1</strain>
        <tissue evidence="2">Whole body</tissue>
    </source>
</reference>
<name>A0A195FDF5_9HYME</name>
<feature type="compositionally biased region" description="Polar residues" evidence="1">
    <location>
        <begin position="26"/>
        <end position="37"/>
    </location>
</feature>
<gene>
    <name evidence="2" type="ORF">ALC56_07452</name>
</gene>
<evidence type="ECO:0000256" key="1">
    <source>
        <dbReference type="SAM" id="MobiDB-lite"/>
    </source>
</evidence>
<dbReference type="Proteomes" id="UP000078541">
    <property type="component" value="Unassembled WGS sequence"/>
</dbReference>
<feature type="compositionally biased region" description="Basic and acidic residues" evidence="1">
    <location>
        <begin position="1"/>
        <end position="25"/>
    </location>
</feature>
<organism evidence="2 3">
    <name type="scientific">Trachymyrmex septentrionalis</name>
    <dbReference type="NCBI Taxonomy" id="34720"/>
    <lineage>
        <taxon>Eukaryota</taxon>
        <taxon>Metazoa</taxon>
        <taxon>Ecdysozoa</taxon>
        <taxon>Arthropoda</taxon>
        <taxon>Hexapoda</taxon>
        <taxon>Insecta</taxon>
        <taxon>Pterygota</taxon>
        <taxon>Neoptera</taxon>
        <taxon>Endopterygota</taxon>
        <taxon>Hymenoptera</taxon>
        <taxon>Apocrita</taxon>
        <taxon>Aculeata</taxon>
        <taxon>Formicoidea</taxon>
        <taxon>Formicidae</taxon>
        <taxon>Myrmicinae</taxon>
        <taxon>Trachymyrmex</taxon>
    </lineage>
</organism>
<keyword evidence="3" id="KW-1185">Reference proteome</keyword>
<evidence type="ECO:0000313" key="2">
    <source>
        <dbReference type="EMBL" id="KYN38411.1"/>
    </source>
</evidence>
<protein>
    <submittedName>
        <fullName evidence="2">Uncharacterized protein</fullName>
    </submittedName>
</protein>
<proteinExistence type="predicted"/>
<dbReference type="AlphaFoldDB" id="A0A195FDF5"/>
<feature type="region of interest" description="Disordered" evidence="1">
    <location>
        <begin position="1"/>
        <end position="62"/>
    </location>
</feature>
<dbReference type="EMBL" id="KQ981673">
    <property type="protein sequence ID" value="KYN38411.1"/>
    <property type="molecule type" value="Genomic_DNA"/>
</dbReference>
<sequence length="129" mass="14779">MSLDRKIKAHESNDVRGEVRRRIDSSKGNSYPLTGRNSLRGEILNRGTTHTGSNDDDDDGWMCQSASLRQNERKARLTAAWHRRLRDEREELRVIDPFARLYSATTLLSARTAHACSTTRLARCAYMRT</sequence>
<evidence type="ECO:0000313" key="3">
    <source>
        <dbReference type="Proteomes" id="UP000078541"/>
    </source>
</evidence>
<accession>A0A195FDF5</accession>